<protein>
    <submittedName>
        <fullName evidence="3">Uncharacterized protein</fullName>
    </submittedName>
</protein>
<dbReference type="EMBL" id="JAFCMP010000201">
    <property type="protein sequence ID" value="KAG5183548.1"/>
    <property type="molecule type" value="Genomic_DNA"/>
</dbReference>
<evidence type="ECO:0000256" key="1">
    <source>
        <dbReference type="SAM" id="MobiDB-lite"/>
    </source>
</evidence>
<feature type="region of interest" description="Disordered" evidence="1">
    <location>
        <begin position="450"/>
        <end position="499"/>
    </location>
</feature>
<name>A0A836CFQ6_9STRA</name>
<dbReference type="Proteomes" id="UP000664859">
    <property type="component" value="Unassembled WGS sequence"/>
</dbReference>
<keyword evidence="4" id="KW-1185">Reference proteome</keyword>
<reference evidence="3" key="1">
    <citation type="submission" date="2021-02" db="EMBL/GenBank/DDBJ databases">
        <title>First Annotated Genome of the Yellow-green Alga Tribonema minus.</title>
        <authorList>
            <person name="Mahan K.M."/>
        </authorList>
    </citation>
    <scope>NUCLEOTIDE SEQUENCE</scope>
    <source>
        <strain evidence="3">UTEX B ZZ1240</strain>
    </source>
</reference>
<feature type="transmembrane region" description="Helical" evidence="2">
    <location>
        <begin position="136"/>
        <end position="165"/>
    </location>
</feature>
<evidence type="ECO:0000313" key="4">
    <source>
        <dbReference type="Proteomes" id="UP000664859"/>
    </source>
</evidence>
<sequence length="707" mass="77214">MMDRLSATALDGAPPQLEARPSVLDVMVVFVPPIELRALVGRSYSTFSKSLELALHKYHEDSGAIIKVEYRNHKTIFTIWRSHGTILAGMYTMCEAAYSDLWVTVSDATIAEQVVQGIHIIWSWLRAIWRLFDHHAIMCFFSAVGILIHMMWMYSVMTAVFVVIGKTGPPPMGDFFLWLGGKLGGWWPAVVLGTLQVVAPIDFGADVSAGVRHYQVDSRLRSRMSARVNDVLSGIEQSDVIVVGHSFGAVVALQALWQRQPRQEFRFDFIELGAPFDALSALCTDVEMSIAWLQQRVSSGSATWAASCNKFDILWLSTASGTFKKGEVAPDIIKPACSQCTDLRYVGTTAHLLHRWQQPIREVCAKIDMHARPSSWRYLASFPPLTTLRSPAGTHNRLNKCKVLFQQSLVDARLRVHKSPPHTVTAFAFDLATHTQSEEAGVAMSAAVANPGSVDNMPQQQPGNGGGLPPTPSRAHTSLSTPPIRDSPNMTTPGMSRDKDQETVMGKYFGVSVEQMKRTQALLRLGVTEEDLRVAERLFAVLPGNEELVSKEERLLGLTRSEISFYKALEGVRVQRCGACADDAVNPGANVEVEVAIAERLGSLGIGGRPHTTKAKSTPSIDEASAGMSCFFPRHGHHHTNSTEASARAAPSTQALAVDAMLEAAAEGARMRSLQALCAQQVSAVMQTSTSNPVGKSHFGLMRRIGS</sequence>
<evidence type="ECO:0000256" key="2">
    <source>
        <dbReference type="SAM" id="Phobius"/>
    </source>
</evidence>
<dbReference type="SUPFAM" id="SSF53474">
    <property type="entry name" value="alpha/beta-Hydrolases"/>
    <property type="match status" value="1"/>
</dbReference>
<proteinExistence type="predicted"/>
<organism evidence="3 4">
    <name type="scientific">Tribonema minus</name>
    <dbReference type="NCBI Taxonomy" id="303371"/>
    <lineage>
        <taxon>Eukaryota</taxon>
        <taxon>Sar</taxon>
        <taxon>Stramenopiles</taxon>
        <taxon>Ochrophyta</taxon>
        <taxon>PX clade</taxon>
        <taxon>Xanthophyceae</taxon>
        <taxon>Tribonematales</taxon>
        <taxon>Tribonemataceae</taxon>
        <taxon>Tribonema</taxon>
    </lineage>
</organism>
<gene>
    <name evidence="3" type="ORF">JKP88DRAFT_263013</name>
</gene>
<keyword evidence="2" id="KW-0812">Transmembrane</keyword>
<keyword evidence="2" id="KW-1133">Transmembrane helix</keyword>
<dbReference type="InterPro" id="IPR029058">
    <property type="entry name" value="AB_hydrolase_fold"/>
</dbReference>
<keyword evidence="2" id="KW-0472">Membrane</keyword>
<evidence type="ECO:0000313" key="3">
    <source>
        <dbReference type="EMBL" id="KAG5183548.1"/>
    </source>
</evidence>
<dbReference type="AlphaFoldDB" id="A0A836CFQ6"/>
<comment type="caution">
    <text evidence="3">The sequence shown here is derived from an EMBL/GenBank/DDBJ whole genome shotgun (WGS) entry which is preliminary data.</text>
</comment>
<accession>A0A836CFQ6</accession>